<keyword evidence="6" id="KW-0274">FAD</keyword>
<sequence>MSFLDRLKNEILIADGAMGTLLYSYGKDTCFEALNLSHHEQIQHIHQAYIHAGADIIQTNTYAANYLKLQRYGLEDNVKEINSAAVKIAKQAATTNKVNILGTIGGNRGMKPQAISLEELKRSFREQLYCLLLEGVDGILLETFYDLEELETVLQITKKETDLPVIAQVSIHEIGILQNQSSLSSAFDRLENLGADVIGLNCRLGPHHMIASLEQIPLPKHAYLSAYPNASLPTYIDGKFEYKDNAEYFRKSAEEFRKQGVRLLGGCCGTTPEHIKNFAEALKDAVPITEKAIPSNANALRVESILLNSPPLREYTPLEEIAKERASVIVELDPPRKLDTTRFFEGAKKLKEEGIDAITLADNSLASARISNTAIGTLVKQNIGLRPLIHIACRDRNMIGLQSHLMGLHTLGLQDVLAITGDPARVGDFPGASSVYDMTSFDLISMIKQLNEGLSFSGKNLGQKTAFSVSAAFNPNVRQVDKAVKRLEKKIECGADYIITQPIYSEEKIIELYEATKHIDKPIYIGLMPLTSSNNAEFLHNEVPGIKIDDSIRQTMANLKDNPEQATQEGLKITKSLIDTAATYFNGIYLITPFLRYELSVELARYTKRRTAATRRTTNATNFIS</sequence>
<keyword evidence="8" id="KW-0862">Zinc</keyword>
<evidence type="ECO:0000256" key="8">
    <source>
        <dbReference type="PROSITE-ProRule" id="PRU00333"/>
    </source>
</evidence>
<keyword evidence="8" id="KW-0479">Metal-binding</keyword>
<evidence type="ECO:0000256" key="5">
    <source>
        <dbReference type="ARBA" id="ARBA00022679"/>
    </source>
</evidence>
<feature type="binding site" evidence="8">
    <location>
        <position position="268"/>
    </location>
    <ligand>
        <name>Zn(2+)</name>
        <dbReference type="ChEBI" id="CHEBI:29105"/>
    </ligand>
</feature>
<dbReference type="GO" id="GO:0032259">
    <property type="term" value="P:methylation"/>
    <property type="evidence" value="ECO:0007669"/>
    <property type="project" value="UniProtKB-KW"/>
</dbReference>
<feature type="binding site" evidence="8">
    <location>
        <position position="267"/>
    </location>
    <ligand>
        <name>Zn(2+)</name>
        <dbReference type="ChEBI" id="CHEBI:29105"/>
    </ligand>
</feature>
<feature type="domain" description="Hcy-binding" evidence="9">
    <location>
        <begin position="1"/>
        <end position="282"/>
    </location>
</feature>
<keyword evidence="11" id="KW-1185">Reference proteome</keyword>
<dbReference type="Gene3D" id="3.20.20.330">
    <property type="entry name" value="Homocysteine-binding-like domain"/>
    <property type="match status" value="1"/>
</dbReference>
<evidence type="ECO:0000256" key="1">
    <source>
        <dbReference type="ARBA" id="ARBA00001974"/>
    </source>
</evidence>
<dbReference type="Pfam" id="PF02574">
    <property type="entry name" value="S-methyl_trans"/>
    <property type="match status" value="1"/>
</dbReference>
<dbReference type="Pfam" id="PF02219">
    <property type="entry name" value="MTHFR"/>
    <property type="match status" value="1"/>
</dbReference>
<name>A0A7Y0PM62_9BACI</name>
<dbReference type="InterPro" id="IPR029041">
    <property type="entry name" value="FAD-linked_oxidoreductase-like"/>
</dbReference>
<dbReference type="InterPro" id="IPR003171">
    <property type="entry name" value="Mehydrof_redctse-like"/>
</dbReference>
<dbReference type="PANTHER" id="PTHR11103:SF18">
    <property type="entry name" value="SLR1189 PROTEIN"/>
    <property type="match status" value="1"/>
</dbReference>
<evidence type="ECO:0000256" key="4">
    <source>
        <dbReference type="ARBA" id="ARBA00022630"/>
    </source>
</evidence>
<dbReference type="PANTHER" id="PTHR11103">
    <property type="entry name" value="SLR1189 PROTEIN"/>
    <property type="match status" value="1"/>
</dbReference>
<dbReference type="RefSeq" id="WP_169189673.1">
    <property type="nucleotide sequence ID" value="NZ_JABBPK010000001.1"/>
</dbReference>
<reference evidence="10 11" key="1">
    <citation type="submission" date="2020-04" db="EMBL/GenBank/DDBJ databases">
        <title>Bacillus sp. UniB3 isolated from commercial digestive syrup.</title>
        <authorList>
            <person name="Thorat V."/>
            <person name="Kirdat K."/>
            <person name="Tiwarekar B."/>
            <person name="Yadav A."/>
        </authorList>
    </citation>
    <scope>NUCLEOTIDE SEQUENCE [LARGE SCALE GENOMIC DNA]</scope>
    <source>
        <strain evidence="10 11">UniB3</strain>
    </source>
</reference>
<comment type="cofactor">
    <cofactor evidence="8">
        <name>Zn(2+)</name>
        <dbReference type="ChEBI" id="CHEBI:29105"/>
    </cofactor>
</comment>
<keyword evidence="4" id="KW-0285">Flavoprotein</keyword>
<dbReference type="Proteomes" id="UP000588491">
    <property type="component" value="Unassembled WGS sequence"/>
</dbReference>
<evidence type="ECO:0000259" key="9">
    <source>
        <dbReference type="PROSITE" id="PS50970"/>
    </source>
</evidence>
<evidence type="ECO:0000256" key="3">
    <source>
        <dbReference type="ARBA" id="ARBA00022603"/>
    </source>
</evidence>
<dbReference type="SUPFAM" id="SSF51730">
    <property type="entry name" value="FAD-linked oxidoreductase"/>
    <property type="match status" value="1"/>
</dbReference>
<evidence type="ECO:0000256" key="6">
    <source>
        <dbReference type="ARBA" id="ARBA00022827"/>
    </source>
</evidence>
<dbReference type="GO" id="GO:0004489">
    <property type="term" value="F:methylenetetrahydrofolate reductase [NAD(P)H] activity"/>
    <property type="evidence" value="ECO:0007669"/>
    <property type="project" value="UniProtKB-EC"/>
</dbReference>
<dbReference type="EC" id="1.5.1.20" evidence="10"/>
<keyword evidence="5 8" id="KW-0808">Transferase</keyword>
<protein>
    <submittedName>
        <fullName evidence="10">Bifunctional homocysteine S-methyltransferase/methylenetetrahydrofolate reductase</fullName>
        <ecNumber evidence="10">1.5.1.20</ecNumber>
        <ecNumber evidence="10">2.1.1.10</ecNumber>
    </submittedName>
</protein>
<dbReference type="SUPFAM" id="SSF82282">
    <property type="entry name" value="Homocysteine S-methyltransferase"/>
    <property type="match status" value="1"/>
</dbReference>
<gene>
    <name evidence="10" type="ORF">HHU08_12215</name>
</gene>
<dbReference type="EC" id="2.1.1.10" evidence="10"/>
<comment type="caution">
    <text evidence="10">The sequence shown here is derived from an EMBL/GenBank/DDBJ whole genome shotgun (WGS) entry which is preliminary data.</text>
</comment>
<dbReference type="EMBL" id="JABBPK010000001">
    <property type="protein sequence ID" value="NMO77762.1"/>
    <property type="molecule type" value="Genomic_DNA"/>
</dbReference>
<evidence type="ECO:0000313" key="11">
    <source>
        <dbReference type="Proteomes" id="UP000588491"/>
    </source>
</evidence>
<dbReference type="InterPro" id="IPR036589">
    <property type="entry name" value="HCY_dom_sf"/>
</dbReference>
<accession>A0A7Y0PM62</accession>
<comment type="pathway">
    <text evidence="2">One-carbon metabolism; tetrahydrofolate interconversion.</text>
</comment>
<dbReference type="UniPathway" id="UPA00193"/>
<comment type="cofactor">
    <cofactor evidence="1">
        <name>FAD</name>
        <dbReference type="ChEBI" id="CHEBI:57692"/>
    </cofactor>
</comment>
<dbReference type="PROSITE" id="PS50970">
    <property type="entry name" value="HCY"/>
    <property type="match status" value="1"/>
</dbReference>
<dbReference type="GO" id="GO:0035999">
    <property type="term" value="P:tetrahydrofolate interconversion"/>
    <property type="evidence" value="ECO:0007669"/>
    <property type="project" value="UniProtKB-UniPathway"/>
</dbReference>
<dbReference type="GO" id="GO:0006555">
    <property type="term" value="P:methionine metabolic process"/>
    <property type="evidence" value="ECO:0007669"/>
    <property type="project" value="InterPro"/>
</dbReference>
<proteinExistence type="predicted"/>
<evidence type="ECO:0000313" key="10">
    <source>
        <dbReference type="EMBL" id="NMO77762.1"/>
    </source>
</evidence>
<dbReference type="NCBIfam" id="NF006396">
    <property type="entry name" value="PRK08645.1"/>
    <property type="match status" value="1"/>
</dbReference>
<dbReference type="Gene3D" id="3.20.20.220">
    <property type="match status" value="1"/>
</dbReference>
<evidence type="ECO:0000256" key="2">
    <source>
        <dbReference type="ARBA" id="ARBA00004777"/>
    </source>
</evidence>
<organism evidence="10 11">
    <name type="scientific">Niallia alba</name>
    <dbReference type="NCBI Taxonomy" id="2729105"/>
    <lineage>
        <taxon>Bacteria</taxon>
        <taxon>Bacillati</taxon>
        <taxon>Bacillota</taxon>
        <taxon>Bacilli</taxon>
        <taxon>Bacillales</taxon>
        <taxon>Bacillaceae</taxon>
        <taxon>Niallia</taxon>
    </lineage>
</organism>
<dbReference type="GO" id="GO:0008168">
    <property type="term" value="F:methyltransferase activity"/>
    <property type="evidence" value="ECO:0007669"/>
    <property type="project" value="UniProtKB-UniRule"/>
</dbReference>
<evidence type="ECO:0000256" key="7">
    <source>
        <dbReference type="ARBA" id="ARBA00023002"/>
    </source>
</evidence>
<dbReference type="FunFam" id="3.20.20.220:FF:000007">
    <property type="entry name" value="Bifunctional homocysteine S-methyltransferase/methylenetetrahydrofolate reductase"/>
    <property type="match status" value="1"/>
</dbReference>
<dbReference type="InterPro" id="IPR003726">
    <property type="entry name" value="HCY_dom"/>
</dbReference>
<keyword evidence="7 10" id="KW-0560">Oxidoreductase</keyword>
<keyword evidence="3 8" id="KW-0489">Methyltransferase</keyword>
<dbReference type="AlphaFoldDB" id="A0A7Y0PM62"/>
<dbReference type="CDD" id="cd00537">
    <property type="entry name" value="MTHFR"/>
    <property type="match status" value="1"/>
</dbReference>
<dbReference type="GO" id="GO:0046872">
    <property type="term" value="F:metal ion binding"/>
    <property type="evidence" value="ECO:0007669"/>
    <property type="project" value="UniProtKB-KW"/>
</dbReference>
<feature type="binding site" evidence="8">
    <location>
        <position position="202"/>
    </location>
    <ligand>
        <name>Zn(2+)</name>
        <dbReference type="ChEBI" id="CHEBI:29105"/>
    </ligand>
</feature>